<evidence type="ECO:0000313" key="2">
    <source>
        <dbReference type="EMBL" id="AIF04988.1"/>
    </source>
</evidence>
<accession>A0A075GTB2</accession>
<feature type="transmembrane region" description="Helical" evidence="1">
    <location>
        <begin position="15"/>
        <end position="38"/>
    </location>
</feature>
<name>A0A075GTB2_9EURY</name>
<feature type="transmembrane region" description="Helical" evidence="1">
    <location>
        <begin position="182"/>
        <end position="203"/>
    </location>
</feature>
<keyword evidence="1" id="KW-1133">Transmembrane helix</keyword>
<dbReference type="AlphaFoldDB" id="A0A075GTB2"/>
<evidence type="ECO:0000256" key="1">
    <source>
        <dbReference type="SAM" id="Phobius"/>
    </source>
</evidence>
<organism evidence="2">
    <name type="scientific">uncultured marine group II/III euryarchaeote KM3_178_D06</name>
    <dbReference type="NCBI Taxonomy" id="1457940"/>
    <lineage>
        <taxon>Archaea</taxon>
        <taxon>Methanobacteriati</taxon>
        <taxon>Methanobacteriota</taxon>
        <taxon>environmental samples</taxon>
    </lineage>
</organism>
<keyword evidence="1" id="KW-0472">Membrane</keyword>
<feature type="transmembrane region" description="Helical" evidence="1">
    <location>
        <begin position="152"/>
        <end position="176"/>
    </location>
</feature>
<sequence>MTWVMDTPAEPFDKAAFRLGLLATLMVAILMFSISWVVEDDIEGGYTDETQVLGETDGSQTRFSGRVLGHHEDLDCEVGIILGNSSEGPANGEELAFFECNGEDEYEQAAGVNVSWDQESGDLEVLFDSPPTAGTQVYVDISMDGTNTPSTFVIVGLATNALIIIAFLGSAIFAFFTERRAYAFGVCAGIGIAIFLSLTVAIYQDANGCGFMC</sequence>
<dbReference type="EMBL" id="KF900725">
    <property type="protein sequence ID" value="AIF04988.1"/>
    <property type="molecule type" value="Genomic_DNA"/>
</dbReference>
<reference evidence="2" key="1">
    <citation type="journal article" date="2014" name="Genome Biol. Evol.">
        <title>Pangenome evidence for extensive interdomain horizontal transfer affecting lineage core and shell genes in uncultured planktonic thaumarchaeota and euryarchaeota.</title>
        <authorList>
            <person name="Deschamps P."/>
            <person name="Zivanovic Y."/>
            <person name="Moreira D."/>
            <person name="Rodriguez-Valera F."/>
            <person name="Lopez-Garcia P."/>
        </authorList>
    </citation>
    <scope>NUCLEOTIDE SEQUENCE</scope>
</reference>
<protein>
    <submittedName>
        <fullName evidence="2">Uncharacterized protein</fullName>
    </submittedName>
</protein>
<proteinExistence type="predicted"/>
<keyword evidence="1" id="KW-0812">Transmembrane</keyword>